<organism evidence="4 5">
    <name type="scientific">Eimeria mitis</name>
    <dbReference type="NCBI Taxonomy" id="44415"/>
    <lineage>
        <taxon>Eukaryota</taxon>
        <taxon>Sar</taxon>
        <taxon>Alveolata</taxon>
        <taxon>Apicomplexa</taxon>
        <taxon>Conoidasida</taxon>
        <taxon>Coccidia</taxon>
        <taxon>Eucoccidiorida</taxon>
        <taxon>Eimeriorina</taxon>
        <taxon>Eimeriidae</taxon>
        <taxon>Eimeria</taxon>
    </lineage>
</organism>
<evidence type="ECO:0000313" key="4">
    <source>
        <dbReference type="EMBL" id="CDJ35520.1"/>
    </source>
</evidence>
<accession>U6KBX7</accession>
<gene>
    <name evidence="4" type="ORF">EMH_0026590</name>
</gene>
<dbReference type="SUPFAM" id="SSF53187">
    <property type="entry name" value="Zn-dependent exopeptidases"/>
    <property type="match status" value="1"/>
</dbReference>
<evidence type="ECO:0000256" key="1">
    <source>
        <dbReference type="ARBA" id="ARBA00005988"/>
    </source>
</evidence>
<evidence type="ECO:0000256" key="2">
    <source>
        <dbReference type="SAM" id="Coils"/>
    </source>
</evidence>
<sequence length="572" mass="62692">MAAYFSLFLLLQQLLLRLLLQLLLPQLQFAQADPPLDTLQQLAAAAARRPGNPDAAAAALKPAAAETTLRGVHGQQESSAPLSTAAATAAATADAAAATADAAAAAVERLLKGQLELPLTYSSILSLLPLLQQRFPHLVRVKDAVKVFGLQDEAKELICGNQTCRVPYVELGLRSSLNRSTPTIFYSGLLHGDEVVGPTVAVYLVALLASQFSELDEVSWWLLPSSGICLLRELHGMAACEGLLVAAAFERYLFIAGITWHGGMRAISRPWGSFDHSEPVGQGSFRSRPSPDDVAFARLGQWLQDAGGPSASEYTSPYLSAHFVAEQRRRREQQRLQQQQQQQQQRHSLLRLFLGGDEEEFVDEQTPEQAHAYYPEGPISDVIYPVNGGLEDWAYSAAFQPSPLPISACKASPKTPRMHAHAHAHAQAKRMQAAQEEHIHIPWWQQWLPAAVAAKQQTLLESGHAQQKQQQLQQQQQQQQDEEEEKQLTIQADFSAVRCAIYLVETHDDKHPRLKEYGEFPVSLAAAPAVADGLVARNVRIAVKMAEKVQPDLLILAAPAMYQAPDEAGEMP</sequence>
<dbReference type="Gene3D" id="3.40.630.10">
    <property type="entry name" value="Zn peptidases"/>
    <property type="match status" value="2"/>
</dbReference>
<dbReference type="InterPro" id="IPR057246">
    <property type="entry name" value="CARBOXYPEPT_ZN_1"/>
</dbReference>
<dbReference type="GeneID" id="25377525"/>
<reference evidence="4" key="1">
    <citation type="submission" date="2013-10" db="EMBL/GenBank/DDBJ databases">
        <title>Genomic analysis of the causative agents of coccidiosis in chickens.</title>
        <authorList>
            <person name="Reid A.J."/>
            <person name="Blake D."/>
            <person name="Billington K."/>
            <person name="Browne H."/>
            <person name="Dunn M."/>
            <person name="Hung S."/>
            <person name="Kawahara F."/>
            <person name="Miranda-Saavedra D."/>
            <person name="Mourier T."/>
            <person name="Nagra H."/>
            <person name="Otto T.D."/>
            <person name="Rawlings N."/>
            <person name="Sanchez A."/>
            <person name="Sanders M."/>
            <person name="Subramaniam C."/>
            <person name="Tay Y."/>
            <person name="Dear P."/>
            <person name="Doerig C."/>
            <person name="Gruber A."/>
            <person name="Parkinson J."/>
            <person name="Shirley M."/>
            <person name="Wan K.L."/>
            <person name="Berriman M."/>
            <person name="Tomley F."/>
            <person name="Pain A."/>
        </authorList>
    </citation>
    <scope>NUCLEOTIDE SEQUENCE [LARGE SCALE GENOMIC DNA]</scope>
    <source>
        <strain evidence="4">Houghton</strain>
    </source>
</reference>
<dbReference type="OrthoDB" id="10249045at2759"/>
<protein>
    <submittedName>
        <fullName evidence="4">Uncharacterized protein</fullName>
    </submittedName>
</protein>
<dbReference type="InterPro" id="IPR051640">
    <property type="entry name" value="GRB10-interact_GYF"/>
</dbReference>
<dbReference type="AlphaFoldDB" id="U6KBX7"/>
<keyword evidence="3" id="KW-0732">Signal</keyword>
<keyword evidence="5" id="KW-1185">Reference proteome</keyword>
<keyword evidence="2" id="KW-0175">Coiled coil</keyword>
<dbReference type="GO" id="GO:0005829">
    <property type="term" value="C:cytosol"/>
    <property type="evidence" value="ECO:0007669"/>
    <property type="project" value="TreeGrafter"/>
</dbReference>
<evidence type="ECO:0000313" key="5">
    <source>
        <dbReference type="Proteomes" id="UP000030744"/>
    </source>
</evidence>
<dbReference type="VEuPathDB" id="ToxoDB:EMH_0026590"/>
<feature type="signal peptide" evidence="3">
    <location>
        <begin position="1"/>
        <end position="32"/>
    </location>
</feature>
<dbReference type="Proteomes" id="UP000030744">
    <property type="component" value="Unassembled WGS sequence"/>
</dbReference>
<dbReference type="RefSeq" id="XP_013358098.1">
    <property type="nucleotide sequence ID" value="XM_013502644.1"/>
</dbReference>
<comment type="similarity">
    <text evidence="1">Belongs to the peptidase M14 family.</text>
</comment>
<dbReference type="PROSITE" id="PS00132">
    <property type="entry name" value="CARBOXYPEPT_ZN_1"/>
    <property type="match status" value="1"/>
</dbReference>
<dbReference type="EMBL" id="HG688620">
    <property type="protein sequence ID" value="CDJ35520.1"/>
    <property type="molecule type" value="Genomic_DNA"/>
</dbReference>
<feature type="coiled-coil region" evidence="2">
    <location>
        <begin position="465"/>
        <end position="492"/>
    </location>
</feature>
<evidence type="ECO:0000256" key="3">
    <source>
        <dbReference type="SAM" id="SignalP"/>
    </source>
</evidence>
<dbReference type="PANTHER" id="PTHR14445:SF36">
    <property type="entry name" value="FI03272P-RELATED"/>
    <property type="match status" value="1"/>
</dbReference>
<feature type="chain" id="PRO_5004672535" evidence="3">
    <location>
        <begin position="33"/>
        <end position="572"/>
    </location>
</feature>
<dbReference type="PANTHER" id="PTHR14445">
    <property type="entry name" value="GRB10 INTERACTING GYF PROTEIN"/>
    <property type="match status" value="1"/>
</dbReference>
<name>U6KBX7_9EIME</name>
<reference evidence="4" key="2">
    <citation type="submission" date="2013-10" db="EMBL/GenBank/DDBJ databases">
        <authorList>
            <person name="Aslett M."/>
        </authorList>
    </citation>
    <scope>NUCLEOTIDE SEQUENCE [LARGE SCALE GENOMIC DNA]</scope>
    <source>
        <strain evidence="4">Houghton</strain>
    </source>
</reference>
<proteinExistence type="inferred from homology"/>